<dbReference type="PANTHER" id="PTHR17008">
    <property type="entry name" value="MEIOSIS-EXPRESSED GENE 1 PROTEIN"/>
    <property type="match status" value="1"/>
</dbReference>
<dbReference type="InterPro" id="IPR020186">
    <property type="entry name" value="Meiosis-expressed_gene_1"/>
</dbReference>
<dbReference type="GeneID" id="136815223"/>
<dbReference type="PANTHER" id="PTHR17008:SF1">
    <property type="entry name" value="MEIOSIS EXPRESSED GENE 1 PROTEIN HOMOLOG"/>
    <property type="match status" value="1"/>
</dbReference>
<feature type="region of interest" description="Disordered" evidence="2">
    <location>
        <begin position="1"/>
        <end position="31"/>
    </location>
</feature>
<comment type="similarity">
    <text evidence="1">Belongs to the MEIG1 family.</text>
</comment>
<organism evidence="3 4">
    <name type="scientific">Clytia hemisphaerica</name>
    <dbReference type="NCBI Taxonomy" id="252671"/>
    <lineage>
        <taxon>Eukaryota</taxon>
        <taxon>Metazoa</taxon>
        <taxon>Cnidaria</taxon>
        <taxon>Hydrozoa</taxon>
        <taxon>Hydroidolina</taxon>
        <taxon>Leptothecata</taxon>
        <taxon>Obeliida</taxon>
        <taxon>Clytiidae</taxon>
        <taxon>Clytia</taxon>
    </lineage>
</organism>
<evidence type="ECO:0000313" key="3">
    <source>
        <dbReference type="EnsemblMetazoa" id="CLYHEMP012657.1"/>
    </source>
</evidence>
<dbReference type="RefSeq" id="XP_066927769.1">
    <property type="nucleotide sequence ID" value="XM_067071668.1"/>
</dbReference>
<dbReference type="AlphaFoldDB" id="A0A7M5VDR5"/>
<dbReference type="OrthoDB" id="10023051at2759"/>
<dbReference type="GO" id="GO:0005634">
    <property type="term" value="C:nucleus"/>
    <property type="evidence" value="ECO:0007669"/>
    <property type="project" value="InterPro"/>
</dbReference>
<dbReference type="Pfam" id="PF15163">
    <property type="entry name" value="Meiosis_expr"/>
    <property type="match status" value="1"/>
</dbReference>
<name>A0A7M5VDR5_9CNID</name>
<protein>
    <recommendedName>
        <fullName evidence="5">Meiosis expressed gene 1 protein homolog</fullName>
    </recommendedName>
</protein>
<evidence type="ECO:0000256" key="2">
    <source>
        <dbReference type="SAM" id="MobiDB-lite"/>
    </source>
</evidence>
<accession>A0A7M5VDR5</accession>
<proteinExistence type="inferred from homology"/>
<reference evidence="3" key="1">
    <citation type="submission" date="2021-01" db="UniProtKB">
        <authorList>
            <consortium name="EnsemblMetazoa"/>
        </authorList>
    </citation>
    <scope>IDENTIFICATION</scope>
</reference>
<evidence type="ECO:0008006" key="5">
    <source>
        <dbReference type="Google" id="ProtNLM"/>
    </source>
</evidence>
<dbReference type="EnsemblMetazoa" id="CLYHEMT012657.1">
    <property type="protein sequence ID" value="CLYHEMP012657.1"/>
    <property type="gene ID" value="CLYHEMG012657"/>
</dbReference>
<keyword evidence="4" id="KW-1185">Reference proteome</keyword>
<feature type="compositionally biased region" description="Polar residues" evidence="2">
    <location>
        <begin position="1"/>
        <end position="10"/>
    </location>
</feature>
<evidence type="ECO:0000313" key="4">
    <source>
        <dbReference type="Proteomes" id="UP000594262"/>
    </source>
</evidence>
<sequence length="105" mass="12677">MSYRNISSSGYGRKKASHFPTSPQPKSVLRPKQWDPYVEEAYRFQVAGYRDEKEYKHLQNDEEVDRWPDTGYVKKLQRKDGTFYYYSKARECKEKDVNRTKLYAY</sequence>
<evidence type="ECO:0000256" key="1">
    <source>
        <dbReference type="ARBA" id="ARBA00008514"/>
    </source>
</evidence>
<dbReference type="Proteomes" id="UP000594262">
    <property type="component" value="Unplaced"/>
</dbReference>